<evidence type="ECO:0000256" key="1">
    <source>
        <dbReference type="SAM" id="SignalP"/>
    </source>
</evidence>
<evidence type="ECO:0008006" key="4">
    <source>
        <dbReference type="Google" id="ProtNLM"/>
    </source>
</evidence>
<name>A0ABW9A571_9BURK</name>
<sequence>MKRYLTPFLLVLNLAFSSARAQEVCMSDTPAIQRIQASLEPLAVHQGLRCAGIRKALKFHLNEGRYVLIVASDEIDTVKTAAERAP</sequence>
<dbReference type="RefSeq" id="WP_408156243.1">
    <property type="nucleotide sequence ID" value="NZ_JAQQFM010000003.1"/>
</dbReference>
<protein>
    <recommendedName>
        <fullName evidence="4">PepSY domain-containing protein</fullName>
    </recommendedName>
</protein>
<evidence type="ECO:0000313" key="3">
    <source>
        <dbReference type="Proteomes" id="UP001629246"/>
    </source>
</evidence>
<comment type="caution">
    <text evidence="2">The sequence shown here is derived from an EMBL/GenBank/DDBJ whole genome shotgun (WGS) entry which is preliminary data.</text>
</comment>
<reference evidence="2 3" key="1">
    <citation type="journal article" date="2024" name="Chem. Sci.">
        <title>Discovery of megapolipeptins by genome mining of a Burkholderiales bacteria collection.</title>
        <authorList>
            <person name="Paulo B.S."/>
            <person name="Recchia M.J.J."/>
            <person name="Lee S."/>
            <person name="Fergusson C.H."/>
            <person name="Romanowski S.B."/>
            <person name="Hernandez A."/>
            <person name="Krull N."/>
            <person name="Liu D.Y."/>
            <person name="Cavanagh H."/>
            <person name="Bos A."/>
            <person name="Gray C.A."/>
            <person name="Murphy B.T."/>
            <person name="Linington R.G."/>
            <person name="Eustaquio A.S."/>
        </authorList>
    </citation>
    <scope>NUCLEOTIDE SEQUENCE [LARGE SCALE GENOMIC DNA]</scope>
    <source>
        <strain evidence="2 3">RL21-008-BIB-A</strain>
    </source>
</reference>
<feature type="chain" id="PRO_5045381288" description="PepSY domain-containing protein" evidence="1">
    <location>
        <begin position="22"/>
        <end position="86"/>
    </location>
</feature>
<dbReference type="EMBL" id="JAQQFM010000003">
    <property type="protein sequence ID" value="MFL9924026.1"/>
    <property type="molecule type" value="Genomic_DNA"/>
</dbReference>
<organism evidence="2 3">
    <name type="scientific">Herbaspirillum lusitanum</name>
    <dbReference type="NCBI Taxonomy" id="213312"/>
    <lineage>
        <taxon>Bacteria</taxon>
        <taxon>Pseudomonadati</taxon>
        <taxon>Pseudomonadota</taxon>
        <taxon>Betaproteobacteria</taxon>
        <taxon>Burkholderiales</taxon>
        <taxon>Oxalobacteraceae</taxon>
        <taxon>Herbaspirillum</taxon>
    </lineage>
</organism>
<gene>
    <name evidence="2" type="ORF">PQR62_07115</name>
</gene>
<keyword evidence="3" id="KW-1185">Reference proteome</keyword>
<feature type="signal peptide" evidence="1">
    <location>
        <begin position="1"/>
        <end position="21"/>
    </location>
</feature>
<evidence type="ECO:0000313" key="2">
    <source>
        <dbReference type="EMBL" id="MFL9924026.1"/>
    </source>
</evidence>
<accession>A0ABW9A571</accession>
<proteinExistence type="predicted"/>
<keyword evidence="1" id="KW-0732">Signal</keyword>
<dbReference type="Proteomes" id="UP001629246">
    <property type="component" value="Unassembled WGS sequence"/>
</dbReference>